<name>A0ABR4EFM1_9PEZI</name>
<dbReference type="SMART" id="SM00855">
    <property type="entry name" value="PGAM"/>
    <property type="match status" value="1"/>
</dbReference>
<dbReference type="PANTHER" id="PTHR48100">
    <property type="entry name" value="BROAD-SPECIFICITY PHOSPHATASE YOR283W-RELATED"/>
    <property type="match status" value="1"/>
</dbReference>
<dbReference type="PANTHER" id="PTHR48100:SF15">
    <property type="entry name" value="SEDOHEPTULOSE 1,7-BISPHOSPHATASE"/>
    <property type="match status" value="1"/>
</dbReference>
<evidence type="ECO:0000313" key="1">
    <source>
        <dbReference type="EMBL" id="KAL2281229.1"/>
    </source>
</evidence>
<keyword evidence="2" id="KW-1185">Reference proteome</keyword>
<evidence type="ECO:0008006" key="3">
    <source>
        <dbReference type="Google" id="ProtNLM"/>
    </source>
</evidence>
<proteinExistence type="predicted"/>
<dbReference type="InterPro" id="IPR029033">
    <property type="entry name" value="His_PPase_superfam"/>
</dbReference>
<reference evidence="1 2" key="1">
    <citation type="submission" date="2024-03" db="EMBL/GenBank/DDBJ databases">
        <title>A high-quality draft genome sequence of Diaporthe vaccinii, a causative agent of upright dieback and viscid rot disease in cranberry plants.</title>
        <authorList>
            <person name="Sarrasin M."/>
            <person name="Lang B.F."/>
            <person name="Burger G."/>
        </authorList>
    </citation>
    <scope>NUCLEOTIDE SEQUENCE [LARGE SCALE GENOMIC DNA]</scope>
    <source>
        <strain evidence="1 2">IS7</strain>
    </source>
</reference>
<dbReference type="Gene3D" id="3.40.50.1240">
    <property type="entry name" value="Phosphoglycerate mutase-like"/>
    <property type="match status" value="1"/>
</dbReference>
<organism evidence="1 2">
    <name type="scientific">Diaporthe vaccinii</name>
    <dbReference type="NCBI Taxonomy" id="105482"/>
    <lineage>
        <taxon>Eukaryota</taxon>
        <taxon>Fungi</taxon>
        <taxon>Dikarya</taxon>
        <taxon>Ascomycota</taxon>
        <taxon>Pezizomycotina</taxon>
        <taxon>Sordariomycetes</taxon>
        <taxon>Sordariomycetidae</taxon>
        <taxon>Diaporthales</taxon>
        <taxon>Diaporthaceae</taxon>
        <taxon>Diaporthe</taxon>
        <taxon>Diaporthe eres species complex</taxon>
    </lineage>
</organism>
<dbReference type="InterPro" id="IPR013078">
    <property type="entry name" value="His_Pase_superF_clade-1"/>
</dbReference>
<dbReference type="InterPro" id="IPR050275">
    <property type="entry name" value="PGM_Phosphatase"/>
</dbReference>
<sequence length="247" mass="27828">MSDQDALTPRVFLVRHGETEWAKSGRYTGTTDIDLSPTGVTQVSSAAATTVGAGKLLDPTRLAHVFVSPRKRARRTFELLIADTIKDRIVTFTDDITEWNYGDYEGLKSNEVRKLRKDRGLDTEREWSIWADGCEGGESMQQVRQRLDRLISRIRDIQKPSMKGEKPADVLLVAHGLILRCFVKRWLGLEVDSNLQMMLPPGGIAVLRYVGFCRFDTRKISADVTRHGSYKNNNINKPAFHVGIALP</sequence>
<comment type="caution">
    <text evidence="1">The sequence shown here is derived from an EMBL/GenBank/DDBJ whole genome shotgun (WGS) entry which is preliminary data.</text>
</comment>
<dbReference type="EMBL" id="JBAWTH010000058">
    <property type="protein sequence ID" value="KAL2281229.1"/>
    <property type="molecule type" value="Genomic_DNA"/>
</dbReference>
<dbReference type="SUPFAM" id="SSF53254">
    <property type="entry name" value="Phosphoglycerate mutase-like"/>
    <property type="match status" value="1"/>
</dbReference>
<dbReference type="Proteomes" id="UP001600888">
    <property type="component" value="Unassembled WGS sequence"/>
</dbReference>
<dbReference type="Pfam" id="PF00300">
    <property type="entry name" value="His_Phos_1"/>
    <property type="match status" value="1"/>
</dbReference>
<evidence type="ECO:0000313" key="2">
    <source>
        <dbReference type="Proteomes" id="UP001600888"/>
    </source>
</evidence>
<protein>
    <recommendedName>
        <fullName evidence="3">Phosphoglycerate mutase</fullName>
    </recommendedName>
</protein>
<accession>A0ABR4EFM1</accession>
<gene>
    <name evidence="1" type="ORF">FJTKL_11674</name>
</gene>
<dbReference type="CDD" id="cd07067">
    <property type="entry name" value="HP_PGM_like"/>
    <property type="match status" value="1"/>
</dbReference>